<evidence type="ECO:0000256" key="2">
    <source>
        <dbReference type="ARBA" id="ARBA00004749"/>
    </source>
</evidence>
<comment type="subcellular location">
    <subcellularLocation>
        <location evidence="1 8">Mitochondrion</location>
    </subcellularLocation>
</comment>
<evidence type="ECO:0000256" key="3">
    <source>
        <dbReference type="ARBA" id="ARBA00010766"/>
    </source>
</evidence>
<feature type="domain" description="Ubiquinone biosynthesis protein COQ9 HTH" evidence="11">
    <location>
        <begin position="68"/>
        <end position="98"/>
    </location>
</feature>
<dbReference type="PANTHER" id="PTHR21427">
    <property type="entry name" value="UBIQUINONE BIOSYNTHESIS PROTEIN COQ9, MITOCHONDRIAL"/>
    <property type="match status" value="1"/>
</dbReference>
<dbReference type="EMBL" id="GFXV01001646">
    <property type="protein sequence ID" value="MBW13451.1"/>
    <property type="molecule type" value="Transcribed_RNA"/>
</dbReference>
<dbReference type="FunFam" id="1.10.357.10:FF:000004">
    <property type="entry name" value="Ubiquinone biosynthesis protein COQ9, mitochondrial"/>
    <property type="match status" value="1"/>
</dbReference>
<proteinExistence type="inferred from homology"/>
<evidence type="ECO:0000256" key="1">
    <source>
        <dbReference type="ARBA" id="ARBA00004173"/>
    </source>
</evidence>
<dbReference type="Pfam" id="PF08511">
    <property type="entry name" value="COQ9"/>
    <property type="match status" value="1"/>
</dbReference>
<keyword evidence="6 8" id="KW-0446">Lipid-binding</keyword>
<dbReference type="GO" id="GO:0005743">
    <property type="term" value="C:mitochondrial inner membrane"/>
    <property type="evidence" value="ECO:0007669"/>
    <property type="project" value="TreeGrafter"/>
</dbReference>
<dbReference type="NCBIfam" id="TIGR02396">
    <property type="entry name" value="diverge_rpsU"/>
    <property type="match status" value="1"/>
</dbReference>
<gene>
    <name evidence="12" type="primary">Coq9_0</name>
</gene>
<dbReference type="Gene3D" id="1.10.357.10">
    <property type="entry name" value="Tetracycline Repressor, domain 2"/>
    <property type="match status" value="1"/>
</dbReference>
<dbReference type="PANTHER" id="PTHR21427:SF19">
    <property type="entry name" value="UBIQUINONE BIOSYNTHESIS PROTEIN COQ9, MITOCHONDRIAL"/>
    <property type="match status" value="1"/>
</dbReference>
<dbReference type="GO" id="GO:0008289">
    <property type="term" value="F:lipid binding"/>
    <property type="evidence" value="ECO:0007669"/>
    <property type="project" value="UniProtKB-UniRule"/>
</dbReference>
<evidence type="ECO:0000256" key="5">
    <source>
        <dbReference type="ARBA" id="ARBA00022946"/>
    </source>
</evidence>
<feature type="region of interest" description="Disordered" evidence="9">
    <location>
        <begin position="32"/>
        <end position="67"/>
    </location>
</feature>
<evidence type="ECO:0000256" key="6">
    <source>
        <dbReference type="ARBA" id="ARBA00023121"/>
    </source>
</evidence>
<keyword evidence="12" id="KW-0830">Ubiquinone</keyword>
<protein>
    <recommendedName>
        <fullName evidence="8">Ubiquinone biosynthesis protein</fullName>
    </recommendedName>
</protein>
<evidence type="ECO:0000313" key="12">
    <source>
        <dbReference type="EMBL" id="MBW13451.1"/>
    </source>
</evidence>
<keyword evidence="7 8" id="KW-0496">Mitochondrion</keyword>
<dbReference type="InterPro" id="IPR012762">
    <property type="entry name" value="Ubiq_biosynth_COQ9"/>
</dbReference>
<evidence type="ECO:0000256" key="4">
    <source>
        <dbReference type="ARBA" id="ARBA00022688"/>
    </source>
</evidence>
<evidence type="ECO:0000256" key="7">
    <source>
        <dbReference type="ARBA" id="ARBA00023128"/>
    </source>
</evidence>
<keyword evidence="4 8" id="KW-0831">Ubiquinone biosynthesis</keyword>
<dbReference type="AlphaFoldDB" id="A0A2H8THD4"/>
<evidence type="ECO:0000256" key="9">
    <source>
        <dbReference type="SAM" id="MobiDB-lite"/>
    </source>
</evidence>
<dbReference type="OrthoDB" id="619536at2759"/>
<dbReference type="InterPro" id="IPR048674">
    <property type="entry name" value="COQ9_HTH"/>
</dbReference>
<dbReference type="Pfam" id="PF21392">
    <property type="entry name" value="COQ9_N"/>
    <property type="match status" value="1"/>
</dbReference>
<comment type="function">
    <text evidence="8">Membrane-associated protein that warps the membrane surface to access and bind aromatic isoprenes with high specificity, including ubiquinone (CoQ) isoprene intermediates and presents them directly to Coq7, therefore facilitating the Coq7-mediated hydroxylase step. Participates in the biosynthesis of coenzyme Q, also named ubiquinone, an essential lipid-soluble electron transporter for aerobic cellular respiration.</text>
</comment>
<evidence type="ECO:0000259" key="10">
    <source>
        <dbReference type="Pfam" id="PF08511"/>
    </source>
</evidence>
<dbReference type="GO" id="GO:0006744">
    <property type="term" value="P:ubiquinone biosynthetic process"/>
    <property type="evidence" value="ECO:0007669"/>
    <property type="project" value="UniProtKB-UniRule"/>
</dbReference>
<accession>A0A2H8THD4</accession>
<feature type="compositionally biased region" description="Low complexity" evidence="9">
    <location>
        <begin position="36"/>
        <end position="53"/>
    </location>
</feature>
<reference evidence="12" key="1">
    <citation type="submission" date="2017-10" db="EMBL/GenBank/DDBJ databases">
        <title>Transcriptome Assembly of Sugarcane Aphid Adults.</title>
        <authorList>
            <person name="Scully E.D."/>
            <person name="Palmer N.A."/>
            <person name="Geib S.M."/>
            <person name="Sarath G."/>
            <person name="Sattler S.E."/>
        </authorList>
    </citation>
    <scope>NUCLEOTIDE SEQUENCE</scope>
    <source>
        <tissue evidence="12">Whole body</tissue>
    </source>
</reference>
<name>A0A2H8THD4_9HEMI</name>
<dbReference type="UniPathway" id="UPA00232"/>
<organism evidence="12">
    <name type="scientific">Melanaphis sacchari</name>
    <dbReference type="NCBI Taxonomy" id="742174"/>
    <lineage>
        <taxon>Eukaryota</taxon>
        <taxon>Metazoa</taxon>
        <taxon>Ecdysozoa</taxon>
        <taxon>Arthropoda</taxon>
        <taxon>Hexapoda</taxon>
        <taxon>Insecta</taxon>
        <taxon>Pterygota</taxon>
        <taxon>Neoptera</taxon>
        <taxon>Paraneoptera</taxon>
        <taxon>Hemiptera</taxon>
        <taxon>Sternorrhyncha</taxon>
        <taxon>Aphidomorpha</taxon>
        <taxon>Aphidoidea</taxon>
        <taxon>Aphididae</taxon>
        <taxon>Aphidini</taxon>
        <taxon>Melanaphis</taxon>
    </lineage>
</organism>
<keyword evidence="5" id="KW-0809">Transit peptide</keyword>
<sequence length="286" mass="31700">MFCRVLSKAGTIVRANNFRASFHPNIGGELTLRPFSGTSNPNSNGNGNSDGSGQSMKNENDSDGDSYERDVKIKILQSSLQHVPRHGWSRDTVAAGAEELGYPDTVHGLFRDPGAELALHFYSASNDSLSRLLRDGTLACPREESKAELTAFLTNAIKTRLLMLEPYLNQWPQAIALLSKPSNAPHALSNLMTLVNDVCHYAGDRSIDTRWYTRRIGLATIYKSSELHLLQDRSQGYDDTWNFVRRAVEECVKLDTMLENNAQLAKDVVTASVSTAKNILGLSWNR</sequence>
<dbReference type="InterPro" id="IPR013718">
    <property type="entry name" value="COQ9_C"/>
</dbReference>
<evidence type="ECO:0000259" key="11">
    <source>
        <dbReference type="Pfam" id="PF21392"/>
    </source>
</evidence>
<evidence type="ECO:0000256" key="8">
    <source>
        <dbReference type="RuleBase" id="RU366063"/>
    </source>
</evidence>
<comment type="similarity">
    <text evidence="3 8">Belongs to the COQ9 family.</text>
</comment>
<comment type="pathway">
    <text evidence="2 8">Cofactor biosynthesis; ubiquinone biosynthesis.</text>
</comment>
<feature type="domain" description="COQ9 C-terminal" evidence="10">
    <location>
        <begin position="184"/>
        <end position="254"/>
    </location>
</feature>